<dbReference type="EMBL" id="OZ075132">
    <property type="protein sequence ID" value="CAL4984115.1"/>
    <property type="molecule type" value="Genomic_DNA"/>
</dbReference>
<reference evidence="3" key="1">
    <citation type="submission" date="2024-06" db="EMBL/GenBank/DDBJ databases">
        <authorList>
            <person name="Ryan C."/>
        </authorList>
    </citation>
    <scope>NUCLEOTIDE SEQUENCE [LARGE SCALE GENOMIC DNA]</scope>
</reference>
<sequence>MSGRPMEAIFTPDDGSLPVCLGSLDSSVIPIARRTRSASRQQTTASLRRRANLRWHFASGKCTSSPVEVTSGDDEHSHDPEYSAIKKPNKELHLLQMVSRRTNHCSSGKVVIHFKKLREKAASKKTCNQHCSTDATVGQEECMALDSEASFEERNIIHSKMKANLEDAQSCHNRIVEAKSEYAKYLEKKYALEANVLEKRTSLSQMHSLLDENDKAVAELEQKLGHHRLQGQKIEKDMEHKESEIERLKEALSGIDKACYDYKQLFSKIMEELKQMHNE</sequence>
<keyword evidence="1" id="KW-0175">Coiled coil</keyword>
<keyword evidence="3" id="KW-1185">Reference proteome</keyword>
<dbReference type="Proteomes" id="UP001497457">
    <property type="component" value="Chromosome 22rd"/>
</dbReference>
<evidence type="ECO:0000313" key="3">
    <source>
        <dbReference type="Proteomes" id="UP001497457"/>
    </source>
</evidence>
<evidence type="ECO:0000313" key="2">
    <source>
        <dbReference type="EMBL" id="CAL4984115.1"/>
    </source>
</evidence>
<protein>
    <submittedName>
        <fullName evidence="2">Uncharacterized protein</fullName>
    </submittedName>
</protein>
<evidence type="ECO:0000256" key="1">
    <source>
        <dbReference type="SAM" id="Coils"/>
    </source>
</evidence>
<dbReference type="AlphaFoldDB" id="A0ABC9AVL4"/>
<reference evidence="2 3" key="2">
    <citation type="submission" date="2024-10" db="EMBL/GenBank/DDBJ databases">
        <authorList>
            <person name="Ryan C."/>
        </authorList>
    </citation>
    <scope>NUCLEOTIDE SEQUENCE [LARGE SCALE GENOMIC DNA]</scope>
</reference>
<feature type="coiled-coil region" evidence="1">
    <location>
        <begin position="231"/>
        <end position="258"/>
    </location>
</feature>
<proteinExistence type="predicted"/>
<organism evidence="2 3">
    <name type="scientific">Urochloa decumbens</name>
    <dbReference type="NCBI Taxonomy" id="240449"/>
    <lineage>
        <taxon>Eukaryota</taxon>
        <taxon>Viridiplantae</taxon>
        <taxon>Streptophyta</taxon>
        <taxon>Embryophyta</taxon>
        <taxon>Tracheophyta</taxon>
        <taxon>Spermatophyta</taxon>
        <taxon>Magnoliopsida</taxon>
        <taxon>Liliopsida</taxon>
        <taxon>Poales</taxon>
        <taxon>Poaceae</taxon>
        <taxon>PACMAD clade</taxon>
        <taxon>Panicoideae</taxon>
        <taxon>Panicodae</taxon>
        <taxon>Paniceae</taxon>
        <taxon>Melinidinae</taxon>
        <taxon>Urochloa</taxon>
    </lineage>
</organism>
<accession>A0ABC9AVL4</accession>
<name>A0ABC9AVL4_9POAL</name>
<gene>
    <name evidence="2" type="ORF">URODEC1_LOCUS57363</name>
</gene>